<dbReference type="Gene3D" id="3.10.450.160">
    <property type="entry name" value="inner membrane protein cigr"/>
    <property type="match status" value="1"/>
</dbReference>
<accession>A0A932A8F1</accession>
<evidence type="ECO:0008006" key="3">
    <source>
        <dbReference type="Google" id="ProtNLM"/>
    </source>
</evidence>
<evidence type="ECO:0000313" key="2">
    <source>
        <dbReference type="Proteomes" id="UP000779809"/>
    </source>
</evidence>
<proteinExistence type="predicted"/>
<gene>
    <name evidence="1" type="ORF">HYX28_07540</name>
</gene>
<sequence>MSWNVSRKMTLDRKLAILVLVLTLPFIAQAQRRSRIAIPSGTQISVRMTDSLSSDTSQQGQEFRGSLEYPVVVEGREVLPKGSDVVGRVVSVYKSGRLSDPGSLTLELTSIGSGNQTTAVSTERYVIKGESHTKSNVTKIGGGAALGAIIGGIAGGGRGAAIGAGAGAAAGTGVAVATGKKNATIESEAILNWNTAQDAVVGNGAQGSIASRNAGGYDQRDAASLRAFTNRDRSSVRNCYEDQAADISPGMARRDQLPAGVDRQLQRGSTLPPSLERNVLYLPEVCESQLPRLPSDLQRVVYMRRVMLIDRDNRILDTFDIDQ</sequence>
<protein>
    <recommendedName>
        <fullName evidence="3">Glycine zipper domain-containing protein</fullName>
    </recommendedName>
</protein>
<dbReference type="EMBL" id="JACPNR010000009">
    <property type="protein sequence ID" value="MBI2678620.1"/>
    <property type="molecule type" value="Genomic_DNA"/>
</dbReference>
<evidence type="ECO:0000313" key="1">
    <source>
        <dbReference type="EMBL" id="MBI2678620.1"/>
    </source>
</evidence>
<name>A0A932A8F1_9BACT</name>
<reference evidence="1" key="1">
    <citation type="submission" date="2020-07" db="EMBL/GenBank/DDBJ databases">
        <title>Huge and variable diversity of episymbiotic CPR bacteria and DPANN archaea in groundwater ecosystems.</title>
        <authorList>
            <person name="He C.Y."/>
            <person name="Keren R."/>
            <person name="Whittaker M."/>
            <person name="Farag I.F."/>
            <person name="Doudna J."/>
            <person name="Cate J.H.D."/>
            <person name="Banfield J.F."/>
        </authorList>
    </citation>
    <scope>NUCLEOTIDE SEQUENCE</scope>
    <source>
        <strain evidence="1">NC_groundwater_580_Pr5_B-0.1um_64_19</strain>
    </source>
</reference>
<dbReference type="Proteomes" id="UP000779809">
    <property type="component" value="Unassembled WGS sequence"/>
</dbReference>
<organism evidence="1 2">
    <name type="scientific">Candidatus Korobacter versatilis</name>
    <dbReference type="NCBI Taxonomy" id="658062"/>
    <lineage>
        <taxon>Bacteria</taxon>
        <taxon>Pseudomonadati</taxon>
        <taxon>Acidobacteriota</taxon>
        <taxon>Terriglobia</taxon>
        <taxon>Terriglobales</taxon>
        <taxon>Candidatus Korobacteraceae</taxon>
        <taxon>Candidatus Korobacter</taxon>
    </lineage>
</organism>
<dbReference type="AlphaFoldDB" id="A0A932A8F1"/>
<comment type="caution">
    <text evidence="1">The sequence shown here is derived from an EMBL/GenBank/DDBJ whole genome shotgun (WGS) entry which is preliminary data.</text>
</comment>